<dbReference type="Pfam" id="PF03960">
    <property type="entry name" value="ArsC"/>
    <property type="match status" value="1"/>
</dbReference>
<evidence type="ECO:0008006" key="4">
    <source>
        <dbReference type="Google" id="ProtNLM"/>
    </source>
</evidence>
<comment type="similarity">
    <text evidence="1">Belongs to the ArsC family.</text>
</comment>
<organism evidence="2 3">
    <name type="scientific">Lactococcus protaetiae</name>
    <dbReference type="NCBI Taxonomy" id="2592653"/>
    <lineage>
        <taxon>Bacteria</taxon>
        <taxon>Bacillati</taxon>
        <taxon>Bacillota</taxon>
        <taxon>Bacilli</taxon>
        <taxon>Lactobacillales</taxon>
        <taxon>Streptococcaceae</taxon>
        <taxon>Lactococcus</taxon>
    </lineage>
</organism>
<evidence type="ECO:0000313" key="2">
    <source>
        <dbReference type="EMBL" id="QDK71160.1"/>
    </source>
</evidence>
<sequence>MSDEVIKVYYSVGRKSATVRKLEKWFQMHQMEYQLLTFGSLTQKELLNILYLTDQGFSDIIRTKIKNPSLNKLLNQAIDKYTVPEMLDFLLEHHYLLKSPIAIKDHKLQIGYNEEELRQFIHRERRIVEQRYHFSQ</sequence>
<dbReference type="Proteomes" id="UP000315128">
    <property type="component" value="Chromosome"/>
</dbReference>
<gene>
    <name evidence="2" type="ORF">FLP15_08360</name>
</gene>
<evidence type="ECO:0000313" key="3">
    <source>
        <dbReference type="Proteomes" id="UP000315128"/>
    </source>
</evidence>
<dbReference type="EMBL" id="CP041356">
    <property type="protein sequence ID" value="QDK71160.1"/>
    <property type="molecule type" value="Genomic_DNA"/>
</dbReference>
<dbReference type="PROSITE" id="PS51353">
    <property type="entry name" value="ARSC"/>
    <property type="match status" value="1"/>
</dbReference>
<accession>A0A514Z9C6</accession>
<proteinExistence type="inferred from homology"/>
<dbReference type="AlphaFoldDB" id="A0A514Z9C6"/>
<dbReference type="InterPro" id="IPR036249">
    <property type="entry name" value="Thioredoxin-like_sf"/>
</dbReference>
<protein>
    <recommendedName>
        <fullName evidence="4">Transcriptional regulator Spx</fullName>
    </recommendedName>
</protein>
<dbReference type="KEGG" id="lack:FLP15_08360"/>
<dbReference type="Gene3D" id="3.40.30.10">
    <property type="entry name" value="Glutaredoxin"/>
    <property type="match status" value="1"/>
</dbReference>
<dbReference type="PANTHER" id="PTHR30041:SF7">
    <property type="entry name" value="GLOBAL TRANSCRIPTIONAL REGULATOR SPX"/>
    <property type="match status" value="1"/>
</dbReference>
<dbReference type="InterPro" id="IPR006660">
    <property type="entry name" value="Arsenate_reductase-like"/>
</dbReference>
<name>A0A514Z9C6_9LACT</name>
<keyword evidence="3" id="KW-1185">Reference proteome</keyword>
<dbReference type="SUPFAM" id="SSF52833">
    <property type="entry name" value="Thioredoxin-like"/>
    <property type="match status" value="1"/>
</dbReference>
<dbReference type="PANTHER" id="PTHR30041">
    <property type="entry name" value="ARSENATE REDUCTASE"/>
    <property type="match status" value="1"/>
</dbReference>
<dbReference type="OrthoDB" id="2242700at2"/>
<evidence type="ECO:0000256" key="1">
    <source>
        <dbReference type="PROSITE-ProRule" id="PRU01282"/>
    </source>
</evidence>
<reference evidence="2 3" key="1">
    <citation type="submission" date="2019-07" db="EMBL/GenBank/DDBJ databases">
        <title>Genome sequencing of KACC 19320.</title>
        <authorList>
            <person name="Heo J."/>
            <person name="Kim S.-J."/>
            <person name="Kim J.-S."/>
            <person name="Hong S.-B."/>
            <person name="Kwon S.-W."/>
        </authorList>
    </citation>
    <scope>NUCLEOTIDE SEQUENCE [LARGE SCALE GENOMIC DNA]</scope>
    <source>
        <strain evidence="2 3">KACC 19320</strain>
    </source>
</reference>